<accession>A0A814U2D2</accession>
<keyword evidence="3 5" id="KW-1133">Transmembrane helix</keyword>
<dbReference type="PRINTS" id="PR01035">
    <property type="entry name" value="TCRTETA"/>
</dbReference>
<organism evidence="8 11">
    <name type="scientific">Didymodactylos carnosus</name>
    <dbReference type="NCBI Taxonomy" id="1234261"/>
    <lineage>
        <taxon>Eukaryota</taxon>
        <taxon>Metazoa</taxon>
        <taxon>Spiralia</taxon>
        <taxon>Gnathifera</taxon>
        <taxon>Rotifera</taxon>
        <taxon>Eurotatoria</taxon>
        <taxon>Bdelloidea</taxon>
        <taxon>Philodinida</taxon>
        <taxon>Philodinidae</taxon>
        <taxon>Didymodactylos</taxon>
    </lineage>
</organism>
<comment type="subcellular location">
    <subcellularLocation>
        <location evidence="1">Membrane</location>
        <topology evidence="1">Multi-pass membrane protein</topology>
    </subcellularLocation>
</comment>
<dbReference type="InterPro" id="IPR001958">
    <property type="entry name" value="Tet-R_TetA/multi-R_MdtG-like"/>
</dbReference>
<dbReference type="InterPro" id="IPR011701">
    <property type="entry name" value="MFS"/>
</dbReference>
<dbReference type="EMBL" id="CAJOBA010005724">
    <property type="protein sequence ID" value="CAF3752694.1"/>
    <property type="molecule type" value="Genomic_DNA"/>
</dbReference>
<evidence type="ECO:0000256" key="4">
    <source>
        <dbReference type="ARBA" id="ARBA00023136"/>
    </source>
</evidence>
<dbReference type="PANTHER" id="PTHR24002:SF3">
    <property type="entry name" value="SOLUTE CARRIER FAMILY 22 MEMBER 18"/>
    <property type="match status" value="1"/>
</dbReference>
<dbReference type="SUPFAM" id="SSF103473">
    <property type="entry name" value="MFS general substrate transporter"/>
    <property type="match status" value="1"/>
</dbReference>
<dbReference type="Proteomes" id="UP000682733">
    <property type="component" value="Unassembled WGS sequence"/>
</dbReference>
<keyword evidence="4 5" id="KW-0472">Membrane</keyword>
<dbReference type="EMBL" id="CAJNOQ010007450">
    <property type="protein sequence ID" value="CAF1168979.1"/>
    <property type="molecule type" value="Genomic_DNA"/>
</dbReference>
<dbReference type="AlphaFoldDB" id="A0A814U2D2"/>
<dbReference type="Proteomes" id="UP000681722">
    <property type="component" value="Unassembled WGS sequence"/>
</dbReference>
<dbReference type="Gene3D" id="1.20.1250.20">
    <property type="entry name" value="MFS general substrate transporter like domains"/>
    <property type="match status" value="1"/>
</dbReference>
<feature type="transmembrane region" description="Helical" evidence="5">
    <location>
        <begin position="20"/>
        <end position="37"/>
    </location>
</feature>
<evidence type="ECO:0000256" key="3">
    <source>
        <dbReference type="ARBA" id="ARBA00022989"/>
    </source>
</evidence>
<feature type="transmembrane region" description="Helical" evidence="5">
    <location>
        <begin position="141"/>
        <end position="160"/>
    </location>
</feature>
<dbReference type="InterPro" id="IPR036259">
    <property type="entry name" value="MFS_trans_sf"/>
</dbReference>
<dbReference type="GO" id="GO:0005635">
    <property type="term" value="C:nuclear envelope"/>
    <property type="evidence" value="ECO:0007669"/>
    <property type="project" value="TreeGrafter"/>
</dbReference>
<keyword evidence="11" id="KW-1185">Reference proteome</keyword>
<name>A0A814U2D2_9BILA</name>
<evidence type="ECO:0000313" key="7">
    <source>
        <dbReference type="EMBL" id="CAF0982134.1"/>
    </source>
</evidence>
<evidence type="ECO:0000313" key="10">
    <source>
        <dbReference type="EMBL" id="CAF3932677.1"/>
    </source>
</evidence>
<sequence>MSINSLLNFKSLSPTSTSVYYLIHLNIMFYSFFFWFNQPVFPYLSQSLGASDVQISYLNSFNQLMQLLGTFLIGRIIDVRGARTALLISHFFSTISYVLLYYANSVELLFLSKLPTFLMSAMHSSQAYVAYLSDENDRAKALGRLSLSYGIGFIVGPFLGGMCSKHIGYSNIALVAAVGEFLVVLILFISLPNFTVQKQQQQTEKKSDDTNTNKSNKTSVFHALKLLQKSPSLRSIILIKFLCALGLSTFHSTFMILTRRYGLSAQENGMVLSFVGGLTIFVNTFVIAYVTNRYSDSRIVKVSLVSLIISFACVSLATNSKLLLFLVLPITLGGSISATILTSLLTKTISVGETGTVLGLDMAVGSFSRVISPVLGGYVLDYWGQTVLGLFVSVCALGAALLAITQFKWPVSSLTVKSTRNTDLSTTLKREL</sequence>
<feature type="domain" description="Major facilitator superfamily (MFS) profile" evidence="6">
    <location>
        <begin position="19"/>
        <end position="410"/>
    </location>
</feature>
<dbReference type="InterPro" id="IPR020846">
    <property type="entry name" value="MFS_dom"/>
</dbReference>
<dbReference type="Proteomes" id="UP000663829">
    <property type="component" value="Unassembled WGS sequence"/>
</dbReference>
<keyword evidence="2 5" id="KW-0812">Transmembrane</keyword>
<feature type="transmembrane region" description="Helical" evidence="5">
    <location>
        <begin position="172"/>
        <end position="196"/>
    </location>
</feature>
<dbReference type="GO" id="GO:0016020">
    <property type="term" value="C:membrane"/>
    <property type="evidence" value="ECO:0007669"/>
    <property type="project" value="UniProtKB-SubCell"/>
</dbReference>
<dbReference type="PROSITE" id="PS50850">
    <property type="entry name" value="MFS"/>
    <property type="match status" value="1"/>
</dbReference>
<comment type="caution">
    <text evidence="8">The sequence shown here is derived from an EMBL/GenBank/DDBJ whole genome shotgun (WGS) entry which is preliminary data.</text>
</comment>
<dbReference type="PANTHER" id="PTHR24002">
    <property type="entry name" value="SOLUTE CARRIER FAMILY 22 MEMBER 18"/>
    <property type="match status" value="1"/>
</dbReference>
<dbReference type="EMBL" id="CAJOBC010007449">
    <property type="protein sequence ID" value="CAF3932677.1"/>
    <property type="molecule type" value="Genomic_DNA"/>
</dbReference>
<evidence type="ECO:0000313" key="8">
    <source>
        <dbReference type="EMBL" id="CAF1168979.1"/>
    </source>
</evidence>
<evidence type="ECO:0000313" key="11">
    <source>
        <dbReference type="Proteomes" id="UP000663829"/>
    </source>
</evidence>
<evidence type="ECO:0000256" key="1">
    <source>
        <dbReference type="ARBA" id="ARBA00004141"/>
    </source>
</evidence>
<reference evidence="8" key="1">
    <citation type="submission" date="2021-02" db="EMBL/GenBank/DDBJ databases">
        <authorList>
            <person name="Nowell W R."/>
        </authorList>
    </citation>
    <scope>NUCLEOTIDE SEQUENCE</scope>
</reference>
<dbReference type="EMBL" id="CAJNOK010005718">
    <property type="protein sequence ID" value="CAF0982134.1"/>
    <property type="molecule type" value="Genomic_DNA"/>
</dbReference>
<evidence type="ECO:0000256" key="5">
    <source>
        <dbReference type="SAM" id="Phobius"/>
    </source>
</evidence>
<dbReference type="GO" id="GO:0022857">
    <property type="term" value="F:transmembrane transporter activity"/>
    <property type="evidence" value="ECO:0007669"/>
    <property type="project" value="InterPro"/>
</dbReference>
<evidence type="ECO:0000313" key="9">
    <source>
        <dbReference type="EMBL" id="CAF3752694.1"/>
    </source>
</evidence>
<feature type="transmembrane region" description="Helical" evidence="5">
    <location>
        <begin position="237"/>
        <end position="257"/>
    </location>
</feature>
<protein>
    <recommendedName>
        <fullName evidence="6">Major facilitator superfamily (MFS) profile domain-containing protein</fullName>
    </recommendedName>
</protein>
<feature type="transmembrane region" description="Helical" evidence="5">
    <location>
        <begin position="299"/>
        <end position="317"/>
    </location>
</feature>
<feature type="transmembrane region" description="Helical" evidence="5">
    <location>
        <begin position="84"/>
        <end position="103"/>
    </location>
</feature>
<feature type="transmembrane region" description="Helical" evidence="5">
    <location>
        <begin position="323"/>
        <end position="345"/>
    </location>
</feature>
<dbReference type="Pfam" id="PF07690">
    <property type="entry name" value="MFS_1"/>
    <property type="match status" value="1"/>
</dbReference>
<evidence type="ECO:0000256" key="2">
    <source>
        <dbReference type="ARBA" id="ARBA00022692"/>
    </source>
</evidence>
<feature type="transmembrane region" description="Helical" evidence="5">
    <location>
        <begin position="382"/>
        <end position="404"/>
    </location>
</feature>
<evidence type="ECO:0000259" key="6">
    <source>
        <dbReference type="PROSITE" id="PS50850"/>
    </source>
</evidence>
<proteinExistence type="predicted"/>
<dbReference type="OrthoDB" id="440553at2759"/>
<dbReference type="Proteomes" id="UP000677228">
    <property type="component" value="Unassembled WGS sequence"/>
</dbReference>
<gene>
    <name evidence="8" type="ORF">GPM918_LOCUS22078</name>
    <name evidence="7" type="ORF">OVA965_LOCUS13642</name>
    <name evidence="10" type="ORF">SRO942_LOCUS22074</name>
    <name evidence="9" type="ORF">TMI583_LOCUS13645</name>
</gene>
<feature type="transmembrane region" description="Helical" evidence="5">
    <location>
        <begin position="269"/>
        <end position="290"/>
    </location>
</feature>